<feature type="transmembrane region" description="Helical" evidence="7">
    <location>
        <begin position="204"/>
        <end position="220"/>
    </location>
</feature>
<evidence type="ECO:0000256" key="6">
    <source>
        <dbReference type="ARBA" id="ARBA00023136"/>
    </source>
</evidence>
<feature type="domain" description="Rhomboid protease N-terminal" evidence="9">
    <location>
        <begin position="2"/>
        <end position="60"/>
    </location>
</feature>
<dbReference type="PANTHER" id="PTHR43731:SF14">
    <property type="entry name" value="PRESENILIN-ASSOCIATED RHOMBOID-LIKE PROTEIN, MITOCHONDRIAL"/>
    <property type="match status" value="1"/>
</dbReference>
<dbReference type="InterPro" id="IPR050925">
    <property type="entry name" value="Rhomboid_protease_S54"/>
</dbReference>
<comment type="caution">
    <text evidence="10">The sequence shown here is derived from an EMBL/GenBank/DDBJ whole genome shotgun (WGS) entry which is preliminary data.</text>
</comment>
<feature type="transmembrane region" description="Helical" evidence="7">
    <location>
        <begin position="149"/>
        <end position="168"/>
    </location>
</feature>
<evidence type="ECO:0000259" key="9">
    <source>
        <dbReference type="Pfam" id="PF16733"/>
    </source>
</evidence>
<dbReference type="PANTHER" id="PTHR43731">
    <property type="entry name" value="RHOMBOID PROTEASE"/>
    <property type="match status" value="1"/>
</dbReference>
<feature type="domain" description="Peptidase S54 rhomboid" evidence="8">
    <location>
        <begin position="140"/>
        <end position="276"/>
    </location>
</feature>
<proteinExistence type="inferred from homology"/>
<dbReference type="Pfam" id="PF01694">
    <property type="entry name" value="Rhomboid"/>
    <property type="match status" value="1"/>
</dbReference>
<dbReference type="EMBL" id="SMFU01000007">
    <property type="protein sequence ID" value="TCK09605.1"/>
    <property type="molecule type" value="Genomic_DNA"/>
</dbReference>
<comment type="similarity">
    <text evidence="2">Belongs to the peptidase S54 family.</text>
</comment>
<keyword evidence="3 7" id="KW-0812">Transmembrane</keyword>
<keyword evidence="4" id="KW-0378">Hydrolase</keyword>
<dbReference type="OrthoDB" id="9778341at2"/>
<evidence type="ECO:0000256" key="4">
    <source>
        <dbReference type="ARBA" id="ARBA00022801"/>
    </source>
</evidence>
<dbReference type="GO" id="GO:0004252">
    <property type="term" value="F:serine-type endopeptidase activity"/>
    <property type="evidence" value="ECO:0007669"/>
    <property type="project" value="InterPro"/>
</dbReference>
<feature type="transmembrane region" description="Helical" evidence="7">
    <location>
        <begin position="89"/>
        <end position="108"/>
    </location>
</feature>
<feature type="transmembrane region" description="Helical" evidence="7">
    <location>
        <begin position="180"/>
        <end position="198"/>
    </location>
</feature>
<keyword evidence="6 7" id="KW-0472">Membrane</keyword>
<comment type="subcellular location">
    <subcellularLocation>
        <location evidence="1">Membrane</location>
        <topology evidence="1">Multi-pass membrane protein</topology>
    </subcellularLocation>
</comment>
<dbReference type="InterPro" id="IPR035952">
    <property type="entry name" value="Rhomboid-like_sf"/>
</dbReference>
<dbReference type="Proteomes" id="UP000294546">
    <property type="component" value="Unassembled WGS sequence"/>
</dbReference>
<name>A0A4R1GR89_9GAMM</name>
<dbReference type="RefSeq" id="WP_132290184.1">
    <property type="nucleotide sequence ID" value="NZ_SMFU01000007.1"/>
</dbReference>
<dbReference type="Gene3D" id="3.30.70.2080">
    <property type="match status" value="1"/>
</dbReference>
<feature type="transmembrane region" description="Helical" evidence="7">
    <location>
        <begin position="232"/>
        <end position="251"/>
    </location>
</feature>
<evidence type="ECO:0000256" key="1">
    <source>
        <dbReference type="ARBA" id="ARBA00004141"/>
    </source>
</evidence>
<evidence type="ECO:0000313" key="11">
    <source>
        <dbReference type="Proteomes" id="UP000294546"/>
    </source>
</evidence>
<feature type="transmembrane region" description="Helical" evidence="7">
    <location>
        <begin position="257"/>
        <end position="278"/>
    </location>
</feature>
<accession>A0A4R1GR89</accession>
<dbReference type="Gene3D" id="1.20.1540.10">
    <property type="entry name" value="Rhomboid-like"/>
    <property type="match status" value="1"/>
</dbReference>
<gene>
    <name evidence="10" type="ORF">CLV83_1715</name>
</gene>
<evidence type="ECO:0000256" key="2">
    <source>
        <dbReference type="ARBA" id="ARBA00009045"/>
    </source>
</evidence>
<dbReference type="Pfam" id="PF16733">
    <property type="entry name" value="NRho"/>
    <property type="match status" value="1"/>
</dbReference>
<dbReference type="GO" id="GO:0016020">
    <property type="term" value="C:membrane"/>
    <property type="evidence" value="ECO:0007669"/>
    <property type="project" value="UniProtKB-SubCell"/>
</dbReference>
<dbReference type="InterPro" id="IPR038244">
    <property type="entry name" value="NRho_sf"/>
</dbReference>
<evidence type="ECO:0000256" key="7">
    <source>
        <dbReference type="SAM" id="Phobius"/>
    </source>
</evidence>
<dbReference type="AlphaFoldDB" id="A0A4R1GR89"/>
<dbReference type="InterPro" id="IPR031976">
    <property type="entry name" value="NRho"/>
</dbReference>
<keyword evidence="11" id="KW-1185">Reference proteome</keyword>
<evidence type="ECO:0000313" key="10">
    <source>
        <dbReference type="EMBL" id="TCK09605.1"/>
    </source>
</evidence>
<reference evidence="10 11" key="1">
    <citation type="submission" date="2019-03" db="EMBL/GenBank/DDBJ databases">
        <title>Genomic Encyclopedia of Archaeal and Bacterial Type Strains, Phase II (KMG-II): from individual species to whole genera.</title>
        <authorList>
            <person name="Goeker M."/>
        </authorList>
    </citation>
    <scope>NUCLEOTIDE SEQUENCE [LARGE SCALE GENOMIC DNA]</scope>
    <source>
        <strain evidence="10 11">DSM 27697</strain>
    </source>
</reference>
<organism evidence="10 11">
    <name type="scientific">Marinobacterium mangrovicola</name>
    <dbReference type="NCBI Taxonomy" id="1476959"/>
    <lineage>
        <taxon>Bacteria</taxon>
        <taxon>Pseudomonadati</taxon>
        <taxon>Pseudomonadota</taxon>
        <taxon>Gammaproteobacteria</taxon>
        <taxon>Oceanospirillales</taxon>
        <taxon>Oceanospirillaceae</taxon>
        <taxon>Marinobacterium</taxon>
    </lineage>
</organism>
<keyword evidence="5 7" id="KW-1133">Transmembrane helix</keyword>
<evidence type="ECO:0000259" key="8">
    <source>
        <dbReference type="Pfam" id="PF01694"/>
    </source>
</evidence>
<sequence>MIPVFSAPLSEDLAPFTALLWEYEIPHRVIEEDDKQVLLVSASIDPGKVRSLYQYWKDGGDLHAVEIRRPVKRQRRFGVQAVNPSRVPVTLALIGLSVLATLLISFGANDSWMARLTFTNYLVDGHSLRYDSILGMLSSGQWWRLVTPIFLHFSVLHILFNLLWVWVVGQRVELLQGGKALVALTLVSGVASNLAQYLISGPMFGGMSGVVFGLLAYTWIWDRFETQSRFGFPPALMALMVLWLALGYTGVLEGAGMGAIANTAHLVGLLAGLAWYPIGRLFGPR</sequence>
<protein>
    <submittedName>
        <fullName evidence="10">GlpG protein</fullName>
    </submittedName>
</protein>
<dbReference type="SUPFAM" id="SSF144091">
    <property type="entry name" value="Rhomboid-like"/>
    <property type="match status" value="1"/>
</dbReference>
<dbReference type="InterPro" id="IPR022764">
    <property type="entry name" value="Peptidase_S54_rhomboid_dom"/>
</dbReference>
<evidence type="ECO:0000256" key="5">
    <source>
        <dbReference type="ARBA" id="ARBA00022989"/>
    </source>
</evidence>
<evidence type="ECO:0000256" key="3">
    <source>
        <dbReference type="ARBA" id="ARBA00022692"/>
    </source>
</evidence>